<dbReference type="RefSeq" id="WP_052111406.1">
    <property type="nucleotide sequence ID" value="NZ_AVBF01000068.1"/>
</dbReference>
<gene>
    <name evidence="1" type="ORF">N782_19820</name>
</gene>
<dbReference type="eggNOG" id="ENOG5033MBX">
    <property type="taxonomic scope" value="Bacteria"/>
</dbReference>
<evidence type="ECO:0000313" key="2">
    <source>
        <dbReference type="Proteomes" id="UP000030147"/>
    </source>
</evidence>
<dbReference type="STRING" id="1385514.N782_19820"/>
<proteinExistence type="predicted"/>
<reference evidence="1 2" key="1">
    <citation type="journal article" date="2015" name="Stand. Genomic Sci.">
        <title>High quality draft genome sequence of the moderately halophilic bacterium Pontibacillus yanchengensis Y32(T) and comparison among Pontibacillus genomes.</title>
        <authorList>
            <person name="Huang J."/>
            <person name="Qiao Z.X."/>
            <person name="Tang J.W."/>
            <person name="Wang G."/>
        </authorList>
    </citation>
    <scope>NUCLEOTIDE SEQUENCE [LARGE SCALE GENOMIC DNA]</scope>
    <source>
        <strain evidence="1 2">Y32</strain>
    </source>
</reference>
<dbReference type="EMBL" id="AVBF01000068">
    <property type="protein sequence ID" value="KGP71351.1"/>
    <property type="molecule type" value="Genomic_DNA"/>
</dbReference>
<dbReference type="AlphaFoldDB" id="A0A0A2TBD9"/>
<organism evidence="1 2">
    <name type="scientific">Pontibacillus yanchengensis Y32</name>
    <dbReference type="NCBI Taxonomy" id="1385514"/>
    <lineage>
        <taxon>Bacteria</taxon>
        <taxon>Bacillati</taxon>
        <taxon>Bacillota</taxon>
        <taxon>Bacilli</taxon>
        <taxon>Bacillales</taxon>
        <taxon>Bacillaceae</taxon>
        <taxon>Pontibacillus</taxon>
    </lineage>
</organism>
<dbReference type="OrthoDB" id="2736188at2"/>
<protein>
    <submittedName>
        <fullName evidence="1">Uncharacterized protein</fullName>
    </submittedName>
</protein>
<keyword evidence="2" id="KW-1185">Reference proteome</keyword>
<accession>A0A0A2TBD9</accession>
<name>A0A0A2TBD9_9BACI</name>
<evidence type="ECO:0000313" key="1">
    <source>
        <dbReference type="EMBL" id="KGP71351.1"/>
    </source>
</evidence>
<comment type="caution">
    <text evidence="1">The sequence shown here is derived from an EMBL/GenBank/DDBJ whole genome shotgun (WGS) entry which is preliminary data.</text>
</comment>
<sequence>MKSKVIVFLIITSILSVVFVTMAFQNNTRGNPTVRDILGDNQDADILKLDGLVYGNVTDVDWVQDREYKKGGKIGEVRNKTQNSWWFRDRYATKLPEGTALYMTGDEEYQKEKPPTYVLVEYKNKERIYIAYIEG</sequence>
<dbReference type="Proteomes" id="UP000030147">
    <property type="component" value="Unassembled WGS sequence"/>
</dbReference>